<sequence length="493" mass="53987">MPFSRNRVQSVALLLASRSGSPGSPGVTHVRSALLPCPRAAAREERAPHSSSSGLRSTGVALLVMTPVLSGDVGTLTPVAAAAARLCSHSVRRSRPMQKAGSERFREVSTGDPKREPSGSVIFSLVRGGTPPPEKYLNAGLADWMASRNTWTPKHTQDDVTGTTMTRLVLGRVLENVAAVPQVLLVEAEGEGVDLLQGRVPELRPLQVDQEVGVDRAALDEVHAHSDQPSTRRERSCVKTNASDSLDVEVLQEDRQALARSLDRKFTGAVHLVEGQTCERSRKTAYSGQYVHAARKRARLTLKPSGAAGDQDAASAPSLHAGQESLDGLDGPEEVDLQDPPHGVQGLHLQRAGQTHSGVAHCEDDTRGREAVKRKKTQKKSQSLRRQSVPRMSTRFSATLSLASRMDCRTVTSIWRMSKAKRTARLRPMPEEQPVISTTFLSMEPPSVRFRREQLEISPADESRPRRYFLPFRCVPPLEMASAWLLSQSLWDR</sequence>
<dbReference type="EMBL" id="SRLO01001159">
    <property type="protein sequence ID" value="TNN40793.1"/>
    <property type="molecule type" value="Genomic_DNA"/>
</dbReference>
<gene>
    <name evidence="2" type="ORF">EYF80_049033</name>
</gene>
<name>A0A4Z2FJ42_9TELE</name>
<feature type="compositionally biased region" description="Basic residues" evidence="1">
    <location>
        <begin position="372"/>
        <end position="383"/>
    </location>
</feature>
<feature type="compositionally biased region" description="Low complexity" evidence="1">
    <location>
        <begin position="304"/>
        <end position="317"/>
    </location>
</feature>
<feature type="compositionally biased region" description="Basic and acidic residues" evidence="1">
    <location>
        <begin position="101"/>
        <end position="117"/>
    </location>
</feature>
<feature type="compositionally biased region" description="Basic and acidic residues" evidence="1">
    <location>
        <begin position="361"/>
        <end position="371"/>
    </location>
</feature>
<comment type="caution">
    <text evidence="2">The sequence shown here is derived from an EMBL/GenBank/DDBJ whole genome shotgun (WGS) entry which is preliminary data.</text>
</comment>
<evidence type="ECO:0000256" key="1">
    <source>
        <dbReference type="SAM" id="MobiDB-lite"/>
    </source>
</evidence>
<feature type="compositionally biased region" description="Basic and acidic residues" evidence="1">
    <location>
        <begin position="220"/>
        <end position="237"/>
    </location>
</feature>
<evidence type="ECO:0000313" key="3">
    <source>
        <dbReference type="Proteomes" id="UP000314294"/>
    </source>
</evidence>
<feature type="region of interest" description="Disordered" evidence="1">
    <location>
        <begin position="220"/>
        <end position="241"/>
    </location>
</feature>
<accession>A0A4Z2FJ42</accession>
<feature type="region of interest" description="Disordered" evidence="1">
    <location>
        <begin position="93"/>
        <end position="120"/>
    </location>
</feature>
<protein>
    <submittedName>
        <fullName evidence="2">Uncharacterized protein</fullName>
    </submittedName>
</protein>
<proteinExistence type="predicted"/>
<dbReference type="Proteomes" id="UP000314294">
    <property type="component" value="Unassembled WGS sequence"/>
</dbReference>
<feature type="region of interest" description="Disordered" evidence="1">
    <location>
        <begin position="304"/>
        <end position="392"/>
    </location>
</feature>
<reference evidence="2 3" key="1">
    <citation type="submission" date="2019-03" db="EMBL/GenBank/DDBJ databases">
        <title>First draft genome of Liparis tanakae, snailfish: a comprehensive survey of snailfish specific genes.</title>
        <authorList>
            <person name="Kim W."/>
            <person name="Song I."/>
            <person name="Jeong J.-H."/>
            <person name="Kim D."/>
            <person name="Kim S."/>
            <person name="Ryu S."/>
            <person name="Song J.Y."/>
            <person name="Lee S.K."/>
        </authorList>
    </citation>
    <scope>NUCLEOTIDE SEQUENCE [LARGE SCALE GENOMIC DNA]</scope>
    <source>
        <tissue evidence="2">Muscle</tissue>
    </source>
</reference>
<evidence type="ECO:0000313" key="2">
    <source>
        <dbReference type="EMBL" id="TNN40793.1"/>
    </source>
</evidence>
<dbReference type="AlphaFoldDB" id="A0A4Z2FJ42"/>
<keyword evidence="3" id="KW-1185">Reference proteome</keyword>
<organism evidence="2 3">
    <name type="scientific">Liparis tanakae</name>
    <name type="common">Tanaka's snailfish</name>
    <dbReference type="NCBI Taxonomy" id="230148"/>
    <lineage>
        <taxon>Eukaryota</taxon>
        <taxon>Metazoa</taxon>
        <taxon>Chordata</taxon>
        <taxon>Craniata</taxon>
        <taxon>Vertebrata</taxon>
        <taxon>Euteleostomi</taxon>
        <taxon>Actinopterygii</taxon>
        <taxon>Neopterygii</taxon>
        <taxon>Teleostei</taxon>
        <taxon>Neoteleostei</taxon>
        <taxon>Acanthomorphata</taxon>
        <taxon>Eupercaria</taxon>
        <taxon>Perciformes</taxon>
        <taxon>Cottioidei</taxon>
        <taxon>Cottales</taxon>
        <taxon>Liparidae</taxon>
        <taxon>Liparis</taxon>
    </lineage>
</organism>